<feature type="binding site" evidence="8">
    <location>
        <position position="274"/>
    </location>
    <ligand>
        <name>Mn(2+)</name>
        <dbReference type="ChEBI" id="CHEBI:29035"/>
    </ligand>
</feature>
<feature type="binding site" evidence="7">
    <location>
        <position position="429"/>
    </location>
    <ligand>
        <name>substrate</name>
    </ligand>
</feature>
<evidence type="ECO:0000259" key="10">
    <source>
        <dbReference type="Pfam" id="PF00884"/>
    </source>
</evidence>
<feature type="transmembrane region" description="Helical" evidence="9">
    <location>
        <begin position="7"/>
        <end position="29"/>
    </location>
</feature>
<feature type="transmembrane region" description="Helical" evidence="9">
    <location>
        <begin position="49"/>
        <end position="70"/>
    </location>
</feature>
<dbReference type="Gene3D" id="3.30.1120.80">
    <property type="match status" value="1"/>
</dbReference>
<keyword evidence="4 9" id="KW-1133">Transmembrane helix</keyword>
<evidence type="ECO:0000256" key="9">
    <source>
        <dbReference type="SAM" id="Phobius"/>
    </source>
</evidence>
<dbReference type="PANTHER" id="PTHR47371:SF3">
    <property type="entry name" value="PHOSPHOGLYCEROL TRANSFERASE I"/>
    <property type="match status" value="1"/>
</dbReference>
<gene>
    <name evidence="11" type="ORF">ON006_08085</name>
</gene>
<evidence type="ECO:0000313" key="12">
    <source>
        <dbReference type="Proteomes" id="UP001164653"/>
    </source>
</evidence>
<dbReference type="InterPro" id="IPR017850">
    <property type="entry name" value="Alkaline_phosphatase_core_sf"/>
</dbReference>
<dbReference type="GO" id="GO:0016787">
    <property type="term" value="F:hydrolase activity"/>
    <property type="evidence" value="ECO:0007669"/>
    <property type="project" value="UniProtKB-KW"/>
</dbReference>
<keyword evidence="3 9" id="KW-0812">Transmembrane</keyword>
<dbReference type="InterPro" id="IPR012160">
    <property type="entry name" value="LtaS-like"/>
</dbReference>
<accession>A0A9E8SMA1</accession>
<dbReference type="EMBL" id="CP112998">
    <property type="protein sequence ID" value="WAC13908.1"/>
    <property type="molecule type" value="Genomic_DNA"/>
</dbReference>
<evidence type="ECO:0000256" key="3">
    <source>
        <dbReference type="ARBA" id="ARBA00022692"/>
    </source>
</evidence>
<evidence type="ECO:0000256" key="2">
    <source>
        <dbReference type="ARBA" id="ARBA00022475"/>
    </source>
</evidence>
<feature type="transmembrane region" description="Helical" evidence="9">
    <location>
        <begin position="125"/>
        <end position="148"/>
    </location>
</feature>
<dbReference type="Gene3D" id="3.40.720.10">
    <property type="entry name" value="Alkaline Phosphatase, subunit A"/>
    <property type="match status" value="1"/>
</dbReference>
<evidence type="ECO:0000256" key="4">
    <source>
        <dbReference type="ARBA" id="ARBA00022989"/>
    </source>
</evidence>
<feature type="transmembrane region" description="Helical" evidence="9">
    <location>
        <begin position="82"/>
        <end position="99"/>
    </location>
</feature>
<keyword evidence="2" id="KW-1003">Cell membrane</keyword>
<dbReference type="PANTHER" id="PTHR47371">
    <property type="entry name" value="LIPOTEICHOIC ACID SYNTHASE"/>
    <property type="match status" value="1"/>
</dbReference>
<comment type="subcellular location">
    <subcellularLocation>
        <location evidence="1">Cell membrane</location>
        <topology evidence="1">Multi-pass membrane protein</topology>
    </subcellularLocation>
</comment>
<dbReference type="Pfam" id="PF00884">
    <property type="entry name" value="Sulfatase"/>
    <property type="match status" value="1"/>
</dbReference>
<keyword evidence="5 9" id="KW-0472">Membrane</keyword>
<keyword evidence="11" id="KW-0378">Hydrolase</keyword>
<feature type="binding site" evidence="8">
    <location>
        <position position="484"/>
    </location>
    <ligand>
        <name>Mn(2+)</name>
        <dbReference type="ChEBI" id="CHEBI:29035"/>
    </ligand>
</feature>
<keyword evidence="12" id="KW-1185">Reference proteome</keyword>
<dbReference type="Proteomes" id="UP001164653">
    <property type="component" value="Chromosome"/>
</dbReference>
<evidence type="ECO:0000256" key="1">
    <source>
        <dbReference type="ARBA" id="ARBA00004651"/>
    </source>
</evidence>
<dbReference type="SUPFAM" id="SSF53649">
    <property type="entry name" value="Alkaline phosphatase-like"/>
    <property type="match status" value="1"/>
</dbReference>
<evidence type="ECO:0000256" key="6">
    <source>
        <dbReference type="PIRSR" id="PIRSR005091-1"/>
    </source>
</evidence>
<protein>
    <submittedName>
        <fullName evidence="11">Sulfatase-like hydrolase/transferase</fullName>
    </submittedName>
</protein>
<feature type="binding site" evidence="8">
    <location>
        <position position="483"/>
    </location>
    <ligand>
        <name>Mn(2+)</name>
        <dbReference type="ChEBI" id="CHEBI:29035"/>
    </ligand>
</feature>
<dbReference type="CDD" id="cd16015">
    <property type="entry name" value="LTA_synthase"/>
    <property type="match status" value="1"/>
</dbReference>
<feature type="transmembrane region" description="Helical" evidence="9">
    <location>
        <begin position="168"/>
        <end position="186"/>
    </location>
</feature>
<keyword evidence="7" id="KW-0479">Metal-binding</keyword>
<evidence type="ECO:0000256" key="8">
    <source>
        <dbReference type="PIRSR" id="PIRSR005091-3"/>
    </source>
</evidence>
<dbReference type="KEGG" id="dpf:ON006_08085"/>
<organism evidence="11 12">
    <name type="scientific">Dyadobacter pollutisoli</name>
    <dbReference type="NCBI Taxonomy" id="2910158"/>
    <lineage>
        <taxon>Bacteria</taxon>
        <taxon>Pseudomonadati</taxon>
        <taxon>Bacteroidota</taxon>
        <taxon>Cytophagia</taxon>
        <taxon>Cytophagales</taxon>
        <taxon>Spirosomataceae</taxon>
        <taxon>Dyadobacter</taxon>
    </lineage>
</organism>
<evidence type="ECO:0000313" key="11">
    <source>
        <dbReference type="EMBL" id="WAC13908.1"/>
    </source>
</evidence>
<dbReference type="GO" id="GO:0046872">
    <property type="term" value="F:metal ion binding"/>
    <property type="evidence" value="ECO:0007669"/>
    <property type="project" value="UniProtKB-KW"/>
</dbReference>
<feature type="active site" evidence="6">
    <location>
        <position position="314"/>
    </location>
</feature>
<proteinExistence type="predicted"/>
<evidence type="ECO:0000256" key="7">
    <source>
        <dbReference type="PIRSR" id="PIRSR005091-2"/>
    </source>
</evidence>
<sequence>MRKRLEFLALYGLSWVLFFQFFRVLFLIYHYKKTIELPSFLWVSSARHGLQMDVSFASYILVIPTLLLVFTANKWKWYNKTLSIYSLVVSFFITLLVVTDLELFKAWGFRIDGTSLHYLETPVEAWASMGAAPVFPLLALFGVLFYLVYRILKTIIERTTASFRKVGFGYTIPVFIILAGSLIIPIRGGLQLAPMNESAVFFSDKSFANYAAVNVPWNYMSSLLNASYSKSNPFVYYDEKQADQMVSSLYNSTGATEQVIDTTGKVNVVVIIWESFTAKVAAGLGGVKNVTPQFEKLSKEGMLFTNVYASGNRSDKGMVAILSGYPAQPTNSIIKIPKKTISLPSLPKEFKKNGWYTSFYYGGETEFANMKSYFLQQGFDKIIDKNDFGAADMNSKWGAHDHIVLNRLLGDLDTQKQPFFSTLFTLSSHEPFEVPVKTVIEGKDPEHLFLNAHHYTDASIGDFITKAKTKPWWKNTLLIIIADHGHPLPETQKGKPAEFHIPMLWLGGALKKKNVQIDSLASQTDLAATLLNQVHLPAQTFSWSNDIFRKDRNAFAYFAFNNGLGWMKPDGFLVRDNIGGNIIERKGTLNVKEEDLGKAYLQASFSDYLKR</sequence>
<dbReference type="InterPro" id="IPR000917">
    <property type="entry name" value="Sulfatase_N"/>
</dbReference>
<dbReference type="RefSeq" id="WP_244818984.1">
    <property type="nucleotide sequence ID" value="NZ_CP112998.1"/>
</dbReference>
<dbReference type="InterPro" id="IPR050448">
    <property type="entry name" value="OpgB/LTA_synthase_biosynth"/>
</dbReference>
<keyword evidence="7" id="KW-0464">Manganese</keyword>
<dbReference type="PIRSF" id="PIRSF005091">
    <property type="entry name" value="Mmb_sulf_HI1246"/>
    <property type="match status" value="1"/>
</dbReference>
<dbReference type="AlphaFoldDB" id="A0A9E8SMA1"/>
<evidence type="ECO:0000256" key="5">
    <source>
        <dbReference type="ARBA" id="ARBA00023136"/>
    </source>
</evidence>
<feature type="domain" description="Sulfatase N-terminal" evidence="10">
    <location>
        <begin position="267"/>
        <end position="533"/>
    </location>
</feature>
<reference evidence="11" key="1">
    <citation type="submission" date="2022-11" db="EMBL/GenBank/DDBJ databases">
        <title>Dyadobacter pollutisoli sp. nov., isolated from plastic dumped soil.</title>
        <authorList>
            <person name="Kim J.M."/>
            <person name="Kim K.R."/>
            <person name="Lee J.K."/>
            <person name="Hao L."/>
            <person name="Jeon C.O."/>
        </authorList>
    </citation>
    <scope>NUCLEOTIDE SEQUENCE</scope>
    <source>
        <strain evidence="11">U1</strain>
    </source>
</reference>
<dbReference type="GO" id="GO:0005886">
    <property type="term" value="C:plasma membrane"/>
    <property type="evidence" value="ECO:0007669"/>
    <property type="project" value="UniProtKB-SubCell"/>
</dbReference>
<name>A0A9E8SMA1_9BACT</name>